<sequence>MSKIEKAYAITDAKISFVSLVDKAANKKQFLITKAEHGSASFASYGRIVNADADSHYITGIVYEPLTEDAHGNYMTEQEITKAAYWFAKNGNQVDVQHSFEPLEKAAVVESYVAPCDMSVGEQAIKKGTWMMTVEVDDPDIFEKVQKGEITGFSMGGVGKYSDEDDPLPDDGVAKAEEQPEKGMRGIFKKMAAALGFDVVEKGEVADNYTKRSQSDNFWTAFYALNDVLYRYNWVNDRWEFASDEETIRDALNDFNNIVTELLTKGQPVAKSLESCAVIKAGKAMSKANRSTLQSIYTNLGEFLDKFPEEEQEETEVTKKEIEDTVAAAVAKALETQQKPAADPVQKAAEPAAEPAGLTVEAVGKMVEAAVAKALGQQEEPEKAPELLTAENVADVVAKAVAKAVAPVRKAAGLPTNLNDDGDPEDPVEKSEPHYLAGIL</sequence>
<evidence type="ECO:0000313" key="3">
    <source>
        <dbReference type="EMBL" id="RGB71824.1"/>
    </source>
</evidence>
<dbReference type="AlphaFoldDB" id="A0A3E2TB30"/>
<gene>
    <name evidence="3" type="ORF">DWZ89_04795</name>
</gene>
<feature type="region of interest" description="Disordered" evidence="1">
    <location>
        <begin position="411"/>
        <end position="440"/>
    </location>
</feature>
<organism evidence="3 4">
    <name type="scientific">Faecalibacterium prausnitzii</name>
    <dbReference type="NCBI Taxonomy" id="853"/>
    <lineage>
        <taxon>Bacteria</taxon>
        <taxon>Bacillati</taxon>
        <taxon>Bacillota</taxon>
        <taxon>Clostridia</taxon>
        <taxon>Eubacteriales</taxon>
        <taxon>Oscillospiraceae</taxon>
        <taxon>Faecalibacterium</taxon>
    </lineage>
</organism>
<dbReference type="Proteomes" id="UP000261140">
    <property type="component" value="Unassembled WGS sequence"/>
</dbReference>
<reference evidence="3 4" key="1">
    <citation type="submission" date="2018-08" db="EMBL/GenBank/DDBJ databases">
        <title>A genome reference for cultivated species of the human gut microbiota.</title>
        <authorList>
            <person name="Zou Y."/>
            <person name="Xue W."/>
            <person name="Luo G."/>
        </authorList>
    </citation>
    <scope>NUCLEOTIDE SEQUENCE [LARGE SCALE GENOMIC DNA]</scope>
    <source>
        <strain evidence="3 4">AF36-11AT</strain>
    </source>
</reference>
<protein>
    <recommendedName>
        <fullName evidence="2">Phage-like element PBSX protein XkdF domain-containing protein</fullName>
    </recommendedName>
</protein>
<accession>A0A3E2TB30</accession>
<proteinExistence type="predicted"/>
<dbReference type="InterPro" id="IPR027924">
    <property type="entry name" value="XkdF"/>
</dbReference>
<comment type="caution">
    <text evidence="3">The sequence shown here is derived from an EMBL/GenBank/DDBJ whole genome shotgun (WGS) entry which is preliminary data.</text>
</comment>
<evidence type="ECO:0000313" key="4">
    <source>
        <dbReference type="Proteomes" id="UP000261140"/>
    </source>
</evidence>
<feature type="domain" description="Phage-like element PBSX protein XkdF" evidence="2">
    <location>
        <begin position="48"/>
        <end position="160"/>
    </location>
</feature>
<evidence type="ECO:0000259" key="2">
    <source>
        <dbReference type="Pfam" id="PF14550"/>
    </source>
</evidence>
<evidence type="ECO:0000256" key="1">
    <source>
        <dbReference type="SAM" id="MobiDB-lite"/>
    </source>
</evidence>
<dbReference type="Pfam" id="PF14550">
    <property type="entry name" value="Peptidase_S78_2"/>
    <property type="match status" value="1"/>
</dbReference>
<dbReference type="EMBL" id="QVEQ01000003">
    <property type="protein sequence ID" value="RGB71824.1"/>
    <property type="molecule type" value="Genomic_DNA"/>
</dbReference>
<name>A0A3E2TB30_9FIRM</name>
<dbReference type="RefSeq" id="WP_117505014.1">
    <property type="nucleotide sequence ID" value="NZ_QVEQ01000003.1"/>
</dbReference>